<evidence type="ECO:0000256" key="2">
    <source>
        <dbReference type="SAM" id="Phobius"/>
    </source>
</evidence>
<keyword evidence="2" id="KW-1133">Transmembrane helix</keyword>
<evidence type="ECO:0000313" key="4">
    <source>
        <dbReference type="Proteomes" id="UP000182489"/>
    </source>
</evidence>
<evidence type="ECO:0000313" key="3">
    <source>
        <dbReference type="EMBL" id="SFX77927.1"/>
    </source>
</evidence>
<comment type="caution">
    <text evidence="3">The sequence shown here is derived from an EMBL/GenBank/DDBJ whole genome shotgun (WGS) entry which is preliminary data.</text>
</comment>
<dbReference type="EMBL" id="FPKH01000003">
    <property type="protein sequence ID" value="SFX77927.1"/>
    <property type="molecule type" value="Genomic_DNA"/>
</dbReference>
<protein>
    <submittedName>
        <fullName evidence="3">Uncharacterized protein</fullName>
    </submittedName>
</protein>
<evidence type="ECO:0000256" key="1">
    <source>
        <dbReference type="SAM" id="MobiDB-lite"/>
    </source>
</evidence>
<name>A0A377QB41_9BURK</name>
<dbReference type="AlphaFoldDB" id="A0A377QB41"/>
<keyword evidence="2" id="KW-0472">Membrane</keyword>
<sequence length="75" mass="8373">MVVHKEVTGRRRIPAPPPGHRETTMLTLKVLACLALSALMLAPLVLRDTMQLSAGQQLQVPNVDAHAMWSHWPRQ</sequence>
<accession>A0A377QB41</accession>
<proteinExistence type="predicted"/>
<feature type="transmembrane region" description="Helical" evidence="2">
    <location>
        <begin position="26"/>
        <end position="46"/>
    </location>
</feature>
<gene>
    <name evidence="3" type="ORF">SAMN03097694_3198</name>
</gene>
<reference evidence="3 4" key="1">
    <citation type="submission" date="2016-11" db="EMBL/GenBank/DDBJ databases">
        <authorList>
            <person name="Varghese N."/>
            <person name="Submissions S."/>
        </authorList>
    </citation>
    <scope>NUCLEOTIDE SEQUENCE [LARGE SCALE GENOMIC DNA]</scope>
    <source>
        <strain evidence="3 4">NFR18</strain>
    </source>
</reference>
<feature type="region of interest" description="Disordered" evidence="1">
    <location>
        <begin position="1"/>
        <end position="20"/>
    </location>
</feature>
<dbReference type="Proteomes" id="UP000182489">
    <property type="component" value="Unassembled WGS sequence"/>
</dbReference>
<organism evidence="3 4">
    <name type="scientific">Janthinobacterium lividum</name>
    <dbReference type="NCBI Taxonomy" id="29581"/>
    <lineage>
        <taxon>Bacteria</taxon>
        <taxon>Pseudomonadati</taxon>
        <taxon>Pseudomonadota</taxon>
        <taxon>Betaproteobacteria</taxon>
        <taxon>Burkholderiales</taxon>
        <taxon>Oxalobacteraceae</taxon>
        <taxon>Janthinobacterium</taxon>
    </lineage>
</organism>
<keyword evidence="2" id="KW-0812">Transmembrane</keyword>